<keyword evidence="8" id="KW-0418">Kinase</keyword>
<evidence type="ECO:0000256" key="9">
    <source>
        <dbReference type="ARBA" id="ARBA00022840"/>
    </source>
</evidence>
<proteinExistence type="inferred from homology"/>
<keyword evidence="5" id="KW-0963">Cytoplasm</keyword>
<evidence type="ECO:0000313" key="16">
    <source>
        <dbReference type="Proteomes" id="UP000335636"/>
    </source>
</evidence>
<dbReference type="PROSITE" id="PS50011">
    <property type="entry name" value="PROTEIN_KINASE_DOM"/>
    <property type="match status" value="1"/>
</dbReference>
<evidence type="ECO:0000259" key="14">
    <source>
        <dbReference type="PROSITE" id="PS50011"/>
    </source>
</evidence>
<keyword evidence="16" id="KW-1185">Reference proteome</keyword>
<dbReference type="PANTHER" id="PTHR24418">
    <property type="entry name" value="TYROSINE-PROTEIN KINASE"/>
    <property type="match status" value="1"/>
</dbReference>
<evidence type="ECO:0000256" key="4">
    <source>
        <dbReference type="ARBA" id="ARBA00022475"/>
    </source>
</evidence>
<dbReference type="EC" id="2.7.10.2" evidence="3"/>
<dbReference type="EMBL" id="CABDUW010002846">
    <property type="protein sequence ID" value="VTJ88190.1"/>
    <property type="molecule type" value="Genomic_DNA"/>
</dbReference>
<evidence type="ECO:0000256" key="8">
    <source>
        <dbReference type="ARBA" id="ARBA00022777"/>
    </source>
</evidence>
<keyword evidence="10" id="KW-0472">Membrane</keyword>
<feature type="domain" description="Protein kinase" evidence="14">
    <location>
        <begin position="19"/>
        <end position="92"/>
    </location>
</feature>
<dbReference type="GO" id="GO:0005524">
    <property type="term" value="F:ATP binding"/>
    <property type="evidence" value="ECO:0007669"/>
    <property type="project" value="UniProtKB-KW"/>
</dbReference>
<evidence type="ECO:0000256" key="5">
    <source>
        <dbReference type="ARBA" id="ARBA00022490"/>
    </source>
</evidence>
<protein>
    <recommendedName>
        <fullName evidence="3">non-specific protein-tyrosine kinase</fullName>
        <ecNumber evidence="3">2.7.10.2</ecNumber>
    </recommendedName>
</protein>
<keyword evidence="6" id="KW-0808">Transferase</keyword>
<keyword evidence="11" id="KW-0829">Tyrosine-protein kinase</keyword>
<accession>A0A5E4D3J0</accession>
<gene>
    <name evidence="15" type="ORF">MONAX_5E028102</name>
</gene>
<dbReference type="GO" id="GO:0005886">
    <property type="term" value="C:plasma membrane"/>
    <property type="evidence" value="ECO:0007669"/>
    <property type="project" value="UniProtKB-SubCell"/>
</dbReference>
<organism evidence="15 16">
    <name type="scientific">Marmota monax</name>
    <name type="common">Woodchuck</name>
    <dbReference type="NCBI Taxonomy" id="9995"/>
    <lineage>
        <taxon>Eukaryota</taxon>
        <taxon>Metazoa</taxon>
        <taxon>Chordata</taxon>
        <taxon>Craniata</taxon>
        <taxon>Vertebrata</taxon>
        <taxon>Euteleostomi</taxon>
        <taxon>Mammalia</taxon>
        <taxon>Eutheria</taxon>
        <taxon>Euarchontoglires</taxon>
        <taxon>Glires</taxon>
        <taxon>Rodentia</taxon>
        <taxon>Sciuromorpha</taxon>
        <taxon>Sciuridae</taxon>
        <taxon>Xerinae</taxon>
        <taxon>Marmotini</taxon>
        <taxon>Marmota</taxon>
    </lineage>
</organism>
<comment type="subcellular location">
    <subcellularLocation>
        <location evidence="1">Cell membrane</location>
        <topology evidence="1">Peripheral membrane protein</topology>
    </subcellularLocation>
    <subcellularLocation>
        <location evidence="2">Cytoplasm</location>
    </subcellularLocation>
</comment>
<evidence type="ECO:0000256" key="10">
    <source>
        <dbReference type="ARBA" id="ARBA00023136"/>
    </source>
</evidence>
<dbReference type="Proteomes" id="UP000335636">
    <property type="component" value="Unassembled WGS sequence"/>
</dbReference>
<evidence type="ECO:0000256" key="3">
    <source>
        <dbReference type="ARBA" id="ARBA00011903"/>
    </source>
</evidence>
<name>A0A5E4D3J0_MARMO</name>
<comment type="caution">
    <text evidence="15">The sequence shown here is derived from an EMBL/GenBank/DDBJ whole genome shotgun (WGS) entry which is preliminary data.</text>
</comment>
<dbReference type="GO" id="GO:0004715">
    <property type="term" value="F:non-membrane spanning protein tyrosine kinase activity"/>
    <property type="evidence" value="ECO:0007669"/>
    <property type="project" value="UniProtKB-EC"/>
</dbReference>
<comment type="similarity">
    <text evidence="13">Belongs to the protein kinase superfamily. Tyr protein kinase family. Fes/fps subfamily.</text>
</comment>
<dbReference type="InterPro" id="IPR001245">
    <property type="entry name" value="Ser-Thr/Tyr_kinase_cat_dom"/>
</dbReference>
<evidence type="ECO:0000256" key="1">
    <source>
        <dbReference type="ARBA" id="ARBA00004202"/>
    </source>
</evidence>
<evidence type="ECO:0000256" key="12">
    <source>
        <dbReference type="ARBA" id="ARBA00051245"/>
    </source>
</evidence>
<dbReference type="Pfam" id="PF07714">
    <property type="entry name" value="PK_Tyr_Ser-Thr"/>
    <property type="match status" value="1"/>
</dbReference>
<reference evidence="15" key="1">
    <citation type="submission" date="2019-04" db="EMBL/GenBank/DDBJ databases">
        <authorList>
            <person name="Alioto T."/>
            <person name="Alioto T."/>
        </authorList>
    </citation>
    <scope>NUCLEOTIDE SEQUENCE [LARGE SCALE GENOMIC DNA]</scope>
</reference>
<keyword evidence="7" id="KW-0547">Nucleotide-binding</keyword>
<dbReference type="InterPro" id="IPR000719">
    <property type="entry name" value="Prot_kinase_dom"/>
</dbReference>
<evidence type="ECO:0000256" key="7">
    <source>
        <dbReference type="ARBA" id="ARBA00022741"/>
    </source>
</evidence>
<dbReference type="InterPro" id="IPR050198">
    <property type="entry name" value="Non-receptor_tyrosine_kinases"/>
</dbReference>
<dbReference type="SUPFAM" id="SSF56112">
    <property type="entry name" value="Protein kinase-like (PK-like)"/>
    <property type="match status" value="1"/>
</dbReference>
<evidence type="ECO:0000256" key="13">
    <source>
        <dbReference type="ARBA" id="ARBA00061333"/>
    </source>
</evidence>
<keyword evidence="9" id="KW-0067">ATP-binding</keyword>
<dbReference type="AlphaFoldDB" id="A0A5E4D3J0"/>
<evidence type="ECO:0000256" key="11">
    <source>
        <dbReference type="ARBA" id="ARBA00023137"/>
    </source>
</evidence>
<dbReference type="GO" id="GO:0005737">
    <property type="term" value="C:cytoplasm"/>
    <property type="evidence" value="ECO:0007669"/>
    <property type="project" value="UniProtKB-SubCell"/>
</dbReference>
<sequence length="92" mass="10586">MDLGPRKRGPQYGIAREDVVLNHILGEGFFEKVYEGVYTNHKGEKINVAVKTCKKDYTLDNKEKFMSEAVIMRNLDHPHIVKLISIIEEEPT</sequence>
<evidence type="ECO:0000313" key="15">
    <source>
        <dbReference type="EMBL" id="VTJ88190.1"/>
    </source>
</evidence>
<dbReference type="InterPro" id="IPR011009">
    <property type="entry name" value="Kinase-like_dom_sf"/>
</dbReference>
<comment type="catalytic activity">
    <reaction evidence="12">
        <text>L-tyrosyl-[protein] + ATP = O-phospho-L-tyrosyl-[protein] + ADP + H(+)</text>
        <dbReference type="Rhea" id="RHEA:10596"/>
        <dbReference type="Rhea" id="RHEA-COMP:10136"/>
        <dbReference type="Rhea" id="RHEA-COMP:20101"/>
        <dbReference type="ChEBI" id="CHEBI:15378"/>
        <dbReference type="ChEBI" id="CHEBI:30616"/>
        <dbReference type="ChEBI" id="CHEBI:46858"/>
        <dbReference type="ChEBI" id="CHEBI:61978"/>
        <dbReference type="ChEBI" id="CHEBI:456216"/>
        <dbReference type="EC" id="2.7.10.2"/>
    </reaction>
</comment>
<dbReference type="FunFam" id="3.30.200.20:FF:000194">
    <property type="entry name" value="protein-tyrosine kinase 2-beta isoform X1"/>
    <property type="match status" value="1"/>
</dbReference>
<evidence type="ECO:0000256" key="2">
    <source>
        <dbReference type="ARBA" id="ARBA00004496"/>
    </source>
</evidence>
<keyword evidence="4" id="KW-1003">Cell membrane</keyword>
<evidence type="ECO:0000256" key="6">
    <source>
        <dbReference type="ARBA" id="ARBA00022679"/>
    </source>
</evidence>
<dbReference type="Gene3D" id="3.30.200.20">
    <property type="entry name" value="Phosphorylase Kinase, domain 1"/>
    <property type="match status" value="1"/>
</dbReference>